<evidence type="ECO:0000259" key="1">
    <source>
        <dbReference type="Pfam" id="PF05272"/>
    </source>
</evidence>
<protein>
    <submittedName>
        <fullName evidence="2">VapE family protein</fullName>
    </submittedName>
</protein>
<name>A0AAE4HTU4_9STRE</name>
<sequence>MTDIIEKLELITPDVIENQKKKKSNVTEISKWPGLIVTDKDKVLKSRANLTRILTSYDANFSDLFCFNQNTHEIEILDDRKLMQKTKIEKGYFDDTVSNQIAGYISNAYYVDYKSNEVADEVEVIALQNSVNPIKTFLTKARINAPEIDPFPIIQKYLNIEDTEYNRIVLDLFFRGAIARVLSPSVRFDYCLDLVGKQGAGKTNFLRQIFLGFYEEIESFSGKDDLIKMVGAWVVNDDELVATKKSTFEEVKRAITRTKLSYRPPYGRATKRTNVDFVYTRTTNHTQHLGDATGDRRFLPVKVNYADDKQLKKISEDDLTAIWGNYYRAYYENDKLYYDDYEEEGKLIAIEREKYKYVDDITERINWYLETYIPSDFYSKSVKGHDRRNYYYDLEEKGTAYRDANDQIKWVGDTPRDRVNIRDMVSEIFPTDYDQKKIKAKAKLFLDNLDGWEYKKSVRFGEKFTSGWIVELENFKKIPTP</sequence>
<dbReference type="InterPro" id="IPR007936">
    <property type="entry name" value="VapE-like_dom"/>
</dbReference>
<dbReference type="RefSeq" id="WP_311981929.1">
    <property type="nucleotide sequence ID" value="NZ_JARQAG010000002.1"/>
</dbReference>
<dbReference type="AlphaFoldDB" id="A0AAE4HTU4"/>
<reference evidence="2" key="1">
    <citation type="submission" date="2023-03" db="EMBL/GenBank/DDBJ databases">
        <authorList>
            <person name="Shen W."/>
            <person name="Cai J."/>
        </authorList>
    </citation>
    <scope>NUCLEOTIDE SEQUENCE</scope>
    <source>
        <strain evidence="2">P82-2</strain>
    </source>
</reference>
<gene>
    <name evidence="2" type="ORF">P7G31_02785</name>
</gene>
<dbReference type="EMBL" id="JARQAG010000002">
    <property type="protein sequence ID" value="MDT2731181.1"/>
    <property type="molecule type" value="Genomic_DNA"/>
</dbReference>
<accession>A0AAE4HTU4</accession>
<comment type="caution">
    <text evidence="2">The sequence shown here is derived from an EMBL/GenBank/DDBJ whole genome shotgun (WGS) entry which is preliminary data.</text>
</comment>
<dbReference type="PANTHER" id="PTHR34985:SF1">
    <property type="entry name" value="SLR0554 PROTEIN"/>
    <property type="match status" value="1"/>
</dbReference>
<dbReference type="Proteomes" id="UP001180515">
    <property type="component" value="Unassembled WGS sequence"/>
</dbReference>
<dbReference type="PANTHER" id="PTHR34985">
    <property type="entry name" value="SLR0554 PROTEIN"/>
    <property type="match status" value="1"/>
</dbReference>
<proteinExistence type="predicted"/>
<feature type="domain" description="Virulence-associated protein E-like" evidence="1">
    <location>
        <begin position="153"/>
        <end position="343"/>
    </location>
</feature>
<evidence type="ECO:0000313" key="3">
    <source>
        <dbReference type="Proteomes" id="UP001180515"/>
    </source>
</evidence>
<dbReference type="Pfam" id="PF05272">
    <property type="entry name" value="VapE-like_dom"/>
    <property type="match status" value="1"/>
</dbReference>
<evidence type="ECO:0000313" key="2">
    <source>
        <dbReference type="EMBL" id="MDT2731181.1"/>
    </source>
</evidence>
<organism evidence="2 3">
    <name type="scientific">Streptococcus parauberis</name>
    <dbReference type="NCBI Taxonomy" id="1348"/>
    <lineage>
        <taxon>Bacteria</taxon>
        <taxon>Bacillati</taxon>
        <taxon>Bacillota</taxon>
        <taxon>Bacilli</taxon>
        <taxon>Lactobacillales</taxon>
        <taxon>Streptococcaceae</taxon>
        <taxon>Streptococcus</taxon>
    </lineage>
</organism>